<evidence type="ECO:0000313" key="1">
    <source>
        <dbReference type="EMBL" id="KIL38693.1"/>
    </source>
</evidence>
<gene>
    <name evidence="1" type="ORF">SD70_24925</name>
</gene>
<protein>
    <submittedName>
        <fullName evidence="1">Uncharacterized protein</fullName>
    </submittedName>
</protein>
<name>A0ABR5ACY6_9BACL</name>
<accession>A0ABR5ACY6</accession>
<dbReference type="Proteomes" id="UP000031967">
    <property type="component" value="Unassembled WGS sequence"/>
</dbReference>
<comment type="caution">
    <text evidence="1">The sequence shown here is derived from an EMBL/GenBank/DDBJ whole genome shotgun (WGS) entry which is preliminary data.</text>
</comment>
<sequence length="60" mass="6893">MKIGLKSYVTSFFKAKSTKRWVFGIEAKETDSITNSFEYRLYTEQKNALSCGGLITIIDY</sequence>
<evidence type="ECO:0000313" key="2">
    <source>
        <dbReference type="Proteomes" id="UP000031967"/>
    </source>
</evidence>
<keyword evidence="2" id="KW-1185">Reference proteome</keyword>
<organism evidence="1 2">
    <name type="scientific">Gordoniibacillus kamchatkensis</name>
    <dbReference type="NCBI Taxonomy" id="1590651"/>
    <lineage>
        <taxon>Bacteria</taxon>
        <taxon>Bacillati</taxon>
        <taxon>Bacillota</taxon>
        <taxon>Bacilli</taxon>
        <taxon>Bacillales</taxon>
        <taxon>Paenibacillaceae</taxon>
        <taxon>Gordoniibacillus</taxon>
    </lineage>
</organism>
<dbReference type="EMBL" id="JXAK01000054">
    <property type="protein sequence ID" value="KIL38693.1"/>
    <property type="molecule type" value="Genomic_DNA"/>
</dbReference>
<reference evidence="1 2" key="1">
    <citation type="submission" date="2014-12" db="EMBL/GenBank/DDBJ databases">
        <title>Draft genome sequence of Paenibacillus kamchatkensis strain B-2647.</title>
        <authorList>
            <person name="Karlyshev A.V."/>
            <person name="Kudryashova E.B."/>
        </authorList>
    </citation>
    <scope>NUCLEOTIDE SEQUENCE [LARGE SCALE GENOMIC DNA]</scope>
    <source>
        <strain evidence="1 2">VKM B-2647</strain>
    </source>
</reference>
<proteinExistence type="predicted"/>